<name>A0AA88CKM8_FICCA</name>
<dbReference type="Gene3D" id="1.10.8.430">
    <property type="entry name" value="Helical domain of apoptotic protease-activating factors"/>
    <property type="match status" value="1"/>
</dbReference>
<dbReference type="EMBL" id="BTGU01007654">
    <property type="protein sequence ID" value="GMN20126.1"/>
    <property type="molecule type" value="Genomic_DNA"/>
</dbReference>
<keyword evidence="5" id="KW-0611">Plant defense</keyword>
<dbReference type="InterPro" id="IPR050905">
    <property type="entry name" value="Plant_NBS-LRR"/>
</dbReference>
<dbReference type="InterPro" id="IPR027417">
    <property type="entry name" value="P-loop_NTPase"/>
</dbReference>
<dbReference type="AlphaFoldDB" id="A0AA88CKM8"/>
<keyword evidence="11" id="KW-1185">Reference proteome</keyword>
<accession>A0AA88CKM8</accession>
<dbReference type="GO" id="GO:0043531">
    <property type="term" value="F:ADP binding"/>
    <property type="evidence" value="ECO:0007669"/>
    <property type="project" value="InterPro"/>
</dbReference>
<reference evidence="10" key="1">
    <citation type="submission" date="2023-07" db="EMBL/GenBank/DDBJ databases">
        <title>draft genome sequence of fig (Ficus carica).</title>
        <authorList>
            <person name="Takahashi T."/>
            <person name="Nishimura K."/>
        </authorList>
    </citation>
    <scope>NUCLEOTIDE SEQUENCE</scope>
</reference>
<evidence type="ECO:0000256" key="3">
    <source>
        <dbReference type="ARBA" id="ARBA00022737"/>
    </source>
</evidence>
<evidence type="ECO:0000256" key="6">
    <source>
        <dbReference type="ARBA" id="ARBA00022840"/>
    </source>
</evidence>
<keyword evidence="6" id="KW-0067">ATP-binding</keyword>
<feature type="domain" description="NB-ARC" evidence="7">
    <location>
        <begin position="162"/>
        <end position="326"/>
    </location>
</feature>
<dbReference type="Gene3D" id="3.80.10.10">
    <property type="entry name" value="Ribonuclease Inhibitor"/>
    <property type="match status" value="1"/>
</dbReference>
<dbReference type="Gene3D" id="1.10.10.10">
    <property type="entry name" value="Winged helix-like DNA-binding domain superfamily/Winged helix DNA-binding domain"/>
    <property type="match status" value="1"/>
</dbReference>
<dbReference type="GO" id="GO:0005524">
    <property type="term" value="F:ATP binding"/>
    <property type="evidence" value="ECO:0007669"/>
    <property type="project" value="UniProtKB-KW"/>
</dbReference>
<sequence length="1038" mass="116612">MEVLTSILGSVVAEIGGSFCGSICSRIRPVFGFEKNVEDLKKAMKKLTDMTNDVKHLLESAKSNGRSATIEVKKWLRDVEEFVNRVNAVQGTPNDGGFCVCLWYCGRRITTGKEVEKMLKEVETLLKASFPNGMLRADDLPKPIEYIPGPSIEHQTTASRTLAELVKALDNSDARRIGVWGMGGVGKTTLAKNLNNMLNSDSSNRSFSIVIWATVSKDLDLKRVQRQIAERLNLEVPIEDSMERTAGRIYQRLEKEKFLLILDDVWESIDLDHLGIPQPEIYSGSKILLTSRFLDVCGEMMTDVEVRVNTLSDGEAWKLFSKKAGEVASSEHVKPFAEAVARECCGLPLALIIVGTAMRGKAKVELWKPALKQMQRSVPRIRGVRDKVYSPLKWSYDSLEGNDIKACFLYCALYPEDFSIDVNELVDCWLAEGLIDEQQNYEDSVNDGIVIVETLKASCLLEDGAREGSVKMHDVVRDVAVWIASSLEHKYKSLSRSGIGSSEISVAELSDSLKRVSFVNNKIQELPDCASQCSGVSTLLLQDNLLLKVVPERFLQGFQALKVLNISRTRIKSLPPLQFHDLRALLLKDCFALEKLTQLGGLSRLQMLDLCATRIRELPQEMENLISLKRVNLSYTSNLNNIRAGIMSKWTCLEDLDMRHSGYRWRRKEQVKDGEANFEELGCLKRLLSLSVTLKDISCLGSEDITWLKRVRSYEFVFGPNPTSNSSPPSRNERRVAISGPYIRGSVLWSFVNSSSLVLNRCDEGLKEILEDFARSSVSSFERSNSADSFSGLKSLSIMNCSLRQGKTLNATSSDLLPNLEELRLENLTGMQSISQLLGHLGLKFSILKLIEVSRCDEMKCLLLYGKFITTLPNVTIRVSFCYGLEKLFDFVSEETSPGQVQPIVQKLQRLELKTIPKLRNLCRLEESWPSLERVDVVACDQLVKLPLNLQNASTIIEIRGESSWWNRLEFDNENTKSTLQQYFRPYLFQGGKTEDQRTSNSQARQTPPIFTSFLGFSNNAADPMFGSVLETMTSPLD</sequence>
<feature type="domain" description="Disease resistance protein At4g27190-like leucine-rich repeats" evidence="8">
    <location>
        <begin position="844"/>
        <end position="945"/>
    </location>
</feature>
<protein>
    <recommendedName>
        <fullName evidence="12">AAA+ ATPase domain-containing protein</fullName>
    </recommendedName>
</protein>
<evidence type="ECO:0000256" key="5">
    <source>
        <dbReference type="ARBA" id="ARBA00022821"/>
    </source>
</evidence>
<dbReference type="Pfam" id="PF23559">
    <property type="entry name" value="WHD_DRP"/>
    <property type="match status" value="1"/>
</dbReference>
<dbReference type="InterPro" id="IPR002182">
    <property type="entry name" value="NB-ARC"/>
</dbReference>
<proteinExistence type="inferred from homology"/>
<dbReference type="Pfam" id="PF23247">
    <property type="entry name" value="LRR_RPS2"/>
    <property type="match status" value="1"/>
</dbReference>
<dbReference type="Pfam" id="PF13855">
    <property type="entry name" value="LRR_8"/>
    <property type="match status" value="1"/>
</dbReference>
<comment type="similarity">
    <text evidence="1">Belongs to the disease resistance NB-LRR family.</text>
</comment>
<dbReference type="InterPro" id="IPR001611">
    <property type="entry name" value="Leu-rich_rpt"/>
</dbReference>
<dbReference type="Gene3D" id="3.40.50.300">
    <property type="entry name" value="P-loop containing nucleotide triphosphate hydrolases"/>
    <property type="match status" value="1"/>
</dbReference>
<evidence type="ECO:0000259" key="8">
    <source>
        <dbReference type="Pfam" id="PF23247"/>
    </source>
</evidence>
<keyword evidence="4" id="KW-0547">Nucleotide-binding</keyword>
<dbReference type="InterPro" id="IPR032675">
    <property type="entry name" value="LRR_dom_sf"/>
</dbReference>
<dbReference type="InterPro" id="IPR036388">
    <property type="entry name" value="WH-like_DNA-bd_sf"/>
</dbReference>
<keyword evidence="3" id="KW-0677">Repeat</keyword>
<dbReference type="SUPFAM" id="SSF52540">
    <property type="entry name" value="P-loop containing nucleoside triphosphate hydrolases"/>
    <property type="match status" value="1"/>
</dbReference>
<keyword evidence="2" id="KW-0433">Leucine-rich repeat</keyword>
<dbReference type="FunFam" id="3.40.50.300:FF:001091">
    <property type="entry name" value="Probable disease resistance protein At1g61300"/>
    <property type="match status" value="1"/>
</dbReference>
<dbReference type="Pfam" id="PF00931">
    <property type="entry name" value="NB-ARC"/>
    <property type="match status" value="1"/>
</dbReference>
<dbReference type="PANTHER" id="PTHR33463">
    <property type="entry name" value="NB-ARC DOMAIN-CONTAINING PROTEIN-RELATED"/>
    <property type="match status" value="1"/>
</dbReference>
<evidence type="ECO:0008006" key="12">
    <source>
        <dbReference type="Google" id="ProtNLM"/>
    </source>
</evidence>
<evidence type="ECO:0000259" key="9">
    <source>
        <dbReference type="Pfam" id="PF23559"/>
    </source>
</evidence>
<evidence type="ECO:0000256" key="2">
    <source>
        <dbReference type="ARBA" id="ARBA00022614"/>
    </source>
</evidence>
<dbReference type="PANTHER" id="PTHR33463:SF202">
    <property type="entry name" value="NB-ARC DOMAIN-CONTAINING PROTEIN"/>
    <property type="match status" value="1"/>
</dbReference>
<evidence type="ECO:0000259" key="7">
    <source>
        <dbReference type="Pfam" id="PF00931"/>
    </source>
</evidence>
<dbReference type="PRINTS" id="PR00364">
    <property type="entry name" value="DISEASERSIST"/>
</dbReference>
<dbReference type="GO" id="GO:0006952">
    <property type="term" value="P:defense response"/>
    <property type="evidence" value="ECO:0007669"/>
    <property type="project" value="UniProtKB-KW"/>
</dbReference>
<dbReference type="InterPro" id="IPR057135">
    <property type="entry name" value="At4g27190-like_LRR"/>
</dbReference>
<gene>
    <name evidence="10" type="ORF">TIFTF001_050002</name>
</gene>
<dbReference type="SUPFAM" id="SSF52058">
    <property type="entry name" value="L domain-like"/>
    <property type="match status" value="1"/>
</dbReference>
<evidence type="ECO:0000313" key="11">
    <source>
        <dbReference type="Proteomes" id="UP001187192"/>
    </source>
</evidence>
<feature type="domain" description="Disease resistance protein winged helix" evidence="9">
    <location>
        <begin position="413"/>
        <end position="480"/>
    </location>
</feature>
<evidence type="ECO:0000256" key="1">
    <source>
        <dbReference type="ARBA" id="ARBA00008894"/>
    </source>
</evidence>
<dbReference type="Proteomes" id="UP001187192">
    <property type="component" value="Unassembled WGS sequence"/>
</dbReference>
<dbReference type="InterPro" id="IPR042197">
    <property type="entry name" value="Apaf_helical"/>
</dbReference>
<evidence type="ECO:0000313" key="10">
    <source>
        <dbReference type="EMBL" id="GMN20126.1"/>
    </source>
</evidence>
<comment type="caution">
    <text evidence="10">The sequence shown here is derived from an EMBL/GenBank/DDBJ whole genome shotgun (WGS) entry which is preliminary data.</text>
</comment>
<organism evidence="10 11">
    <name type="scientific">Ficus carica</name>
    <name type="common">Common fig</name>
    <dbReference type="NCBI Taxonomy" id="3494"/>
    <lineage>
        <taxon>Eukaryota</taxon>
        <taxon>Viridiplantae</taxon>
        <taxon>Streptophyta</taxon>
        <taxon>Embryophyta</taxon>
        <taxon>Tracheophyta</taxon>
        <taxon>Spermatophyta</taxon>
        <taxon>Magnoliopsida</taxon>
        <taxon>eudicotyledons</taxon>
        <taxon>Gunneridae</taxon>
        <taxon>Pentapetalae</taxon>
        <taxon>rosids</taxon>
        <taxon>fabids</taxon>
        <taxon>Rosales</taxon>
        <taxon>Moraceae</taxon>
        <taxon>Ficeae</taxon>
        <taxon>Ficus</taxon>
    </lineage>
</organism>
<evidence type="ECO:0000256" key="4">
    <source>
        <dbReference type="ARBA" id="ARBA00022741"/>
    </source>
</evidence>
<dbReference type="FunFam" id="1.10.10.10:FF:000322">
    <property type="entry name" value="Probable disease resistance protein At1g63360"/>
    <property type="match status" value="1"/>
</dbReference>
<dbReference type="InterPro" id="IPR058922">
    <property type="entry name" value="WHD_DRP"/>
</dbReference>